<keyword evidence="3" id="KW-1185">Reference proteome</keyword>
<dbReference type="SUPFAM" id="SSF49899">
    <property type="entry name" value="Concanavalin A-like lectins/glucanases"/>
    <property type="match status" value="1"/>
</dbReference>
<feature type="signal peptide" evidence="1">
    <location>
        <begin position="1"/>
        <end position="24"/>
    </location>
</feature>
<name>A0ABN2E2T8_9ACTN</name>
<accession>A0ABN2E2T8</accession>
<dbReference type="Gene3D" id="2.60.120.200">
    <property type="match status" value="1"/>
</dbReference>
<evidence type="ECO:0008006" key="4">
    <source>
        <dbReference type="Google" id="ProtNLM"/>
    </source>
</evidence>
<dbReference type="RefSeq" id="WP_344219008.1">
    <property type="nucleotide sequence ID" value="NZ_BAAAOS010000041.1"/>
</dbReference>
<evidence type="ECO:0000313" key="2">
    <source>
        <dbReference type="EMBL" id="GAA1594591.1"/>
    </source>
</evidence>
<proteinExistence type="predicted"/>
<feature type="chain" id="PRO_5047513644" description="Concanavalin A-like lectin/glucanases superfamily protein" evidence="1">
    <location>
        <begin position="25"/>
        <end position="241"/>
    </location>
</feature>
<reference evidence="2 3" key="1">
    <citation type="journal article" date="2019" name="Int. J. Syst. Evol. Microbiol.">
        <title>The Global Catalogue of Microorganisms (GCM) 10K type strain sequencing project: providing services to taxonomists for standard genome sequencing and annotation.</title>
        <authorList>
            <consortium name="The Broad Institute Genomics Platform"/>
            <consortium name="The Broad Institute Genome Sequencing Center for Infectious Disease"/>
            <person name="Wu L."/>
            <person name="Ma J."/>
        </authorList>
    </citation>
    <scope>NUCLEOTIDE SEQUENCE [LARGE SCALE GENOMIC DNA]</scope>
    <source>
        <strain evidence="2 3">JCM 14969</strain>
    </source>
</reference>
<protein>
    <recommendedName>
        <fullName evidence="4">Concanavalin A-like lectin/glucanases superfamily protein</fullName>
    </recommendedName>
</protein>
<dbReference type="Pfam" id="PF13385">
    <property type="entry name" value="Laminin_G_3"/>
    <property type="match status" value="1"/>
</dbReference>
<evidence type="ECO:0000313" key="3">
    <source>
        <dbReference type="Proteomes" id="UP001500393"/>
    </source>
</evidence>
<evidence type="ECO:0000256" key="1">
    <source>
        <dbReference type="SAM" id="SignalP"/>
    </source>
</evidence>
<sequence>MLRGTLMGVAALGLVAASATPAMAVSQKLRWKFDSVSAVVTTVVDDSGKGHTGTAVTANGGQVTALAPGRDGIGQAVQFPGVCSGTCPRALISSPDAADLNPGTALFTYGAWVNVTLAELGSDHGSNIFQKGASNTSQWKLQLDDAGGKPSCVVREAGGANALKVTALTGVADGNWHKVSCQRTATTLQILIDNNYSNSGLLASTFVIDPTGMPATVGARSTGTNGDQYHGRLDDVYFNID</sequence>
<dbReference type="Proteomes" id="UP001500393">
    <property type="component" value="Unassembled WGS sequence"/>
</dbReference>
<comment type="caution">
    <text evidence="2">The sequence shown here is derived from an EMBL/GenBank/DDBJ whole genome shotgun (WGS) entry which is preliminary data.</text>
</comment>
<gene>
    <name evidence="2" type="ORF">GCM10009789_55800</name>
</gene>
<keyword evidence="1" id="KW-0732">Signal</keyword>
<dbReference type="InterPro" id="IPR013320">
    <property type="entry name" value="ConA-like_dom_sf"/>
</dbReference>
<organism evidence="2 3">
    <name type="scientific">Kribbella sancticallisti</name>
    <dbReference type="NCBI Taxonomy" id="460087"/>
    <lineage>
        <taxon>Bacteria</taxon>
        <taxon>Bacillati</taxon>
        <taxon>Actinomycetota</taxon>
        <taxon>Actinomycetes</taxon>
        <taxon>Propionibacteriales</taxon>
        <taxon>Kribbellaceae</taxon>
        <taxon>Kribbella</taxon>
    </lineage>
</organism>
<dbReference type="EMBL" id="BAAAOS010000041">
    <property type="protein sequence ID" value="GAA1594591.1"/>
    <property type="molecule type" value="Genomic_DNA"/>
</dbReference>